<dbReference type="RefSeq" id="WP_146298787.1">
    <property type="nucleotide sequence ID" value="NZ_CP042301.2"/>
</dbReference>
<dbReference type="AlphaFoldDB" id="A0A5B8KXB9"/>
<accession>A0A5B8KXB9</accession>
<dbReference type="Gene3D" id="1.10.1200.10">
    <property type="entry name" value="ACP-like"/>
    <property type="match status" value="1"/>
</dbReference>
<dbReference type="InterPro" id="IPR036736">
    <property type="entry name" value="ACP-like_sf"/>
</dbReference>
<dbReference type="SUPFAM" id="SSF47336">
    <property type="entry name" value="ACP-like"/>
    <property type="match status" value="1"/>
</dbReference>
<dbReference type="Pfam" id="PF00550">
    <property type="entry name" value="PP-binding"/>
    <property type="match status" value="1"/>
</dbReference>
<keyword evidence="5" id="KW-1185">Reference proteome</keyword>
<dbReference type="Proteomes" id="UP000321389">
    <property type="component" value="Chromosome"/>
</dbReference>
<evidence type="ECO:0000256" key="1">
    <source>
        <dbReference type="ARBA" id="ARBA00022450"/>
    </source>
</evidence>
<dbReference type="PROSITE" id="PS00012">
    <property type="entry name" value="PHOSPHOPANTETHEINE"/>
    <property type="match status" value="1"/>
</dbReference>
<keyword evidence="2" id="KW-0597">Phosphoprotein</keyword>
<dbReference type="PROSITE" id="PS50075">
    <property type="entry name" value="CARRIER"/>
    <property type="match status" value="1"/>
</dbReference>
<evidence type="ECO:0000313" key="5">
    <source>
        <dbReference type="Proteomes" id="UP000321389"/>
    </source>
</evidence>
<feature type="domain" description="Carrier" evidence="3">
    <location>
        <begin position="1"/>
        <end position="80"/>
    </location>
</feature>
<organism evidence="4 5">
    <name type="scientific">Nitratireductor mangrovi</name>
    <dbReference type="NCBI Taxonomy" id="2599600"/>
    <lineage>
        <taxon>Bacteria</taxon>
        <taxon>Pseudomonadati</taxon>
        <taxon>Pseudomonadota</taxon>
        <taxon>Alphaproteobacteria</taxon>
        <taxon>Hyphomicrobiales</taxon>
        <taxon>Phyllobacteriaceae</taxon>
        <taxon>Nitratireductor</taxon>
    </lineage>
</organism>
<proteinExistence type="predicted"/>
<keyword evidence="1" id="KW-0596">Phosphopantetheine</keyword>
<evidence type="ECO:0000256" key="2">
    <source>
        <dbReference type="ARBA" id="ARBA00022553"/>
    </source>
</evidence>
<gene>
    <name evidence="4" type="ORF">FQ775_06940</name>
</gene>
<dbReference type="InterPro" id="IPR006162">
    <property type="entry name" value="Ppantetheine_attach_site"/>
</dbReference>
<dbReference type="KEGG" id="niy:FQ775_06940"/>
<sequence length="84" mass="9318">MSDQLEADIVEKVAAHAGLDKNDISLSTDLMELGIHSLELTEIIFDIEEQYDVEIEMNTSEAWSKLKNVGDVVAALRKLIDAKS</sequence>
<reference evidence="4" key="1">
    <citation type="submission" date="2020-04" db="EMBL/GenBank/DDBJ databases">
        <title>Nitratireductor sp. nov. isolated from mangrove soil.</title>
        <authorList>
            <person name="Ye Y."/>
        </authorList>
    </citation>
    <scope>NUCLEOTIDE SEQUENCE</scope>
    <source>
        <strain evidence="4">SY7</strain>
    </source>
</reference>
<dbReference type="EMBL" id="CP042301">
    <property type="protein sequence ID" value="QDZ00138.1"/>
    <property type="molecule type" value="Genomic_DNA"/>
</dbReference>
<evidence type="ECO:0000313" key="4">
    <source>
        <dbReference type="EMBL" id="QDZ00138.1"/>
    </source>
</evidence>
<protein>
    <submittedName>
        <fullName evidence="4">Acyl carrier protein</fullName>
    </submittedName>
</protein>
<name>A0A5B8KXB9_9HYPH</name>
<evidence type="ECO:0000259" key="3">
    <source>
        <dbReference type="PROSITE" id="PS50075"/>
    </source>
</evidence>
<dbReference type="InterPro" id="IPR009081">
    <property type="entry name" value="PP-bd_ACP"/>
</dbReference>
<dbReference type="OrthoDB" id="9806381at2"/>